<gene>
    <name evidence="2" type="ORF">ENI34_08265</name>
</gene>
<dbReference type="InterPro" id="IPR025965">
    <property type="entry name" value="FlgD/Vpr_Ig-like"/>
</dbReference>
<evidence type="ECO:0000259" key="1">
    <source>
        <dbReference type="Pfam" id="PF13860"/>
    </source>
</evidence>
<proteinExistence type="predicted"/>
<comment type="caution">
    <text evidence="2">The sequence shown here is derived from an EMBL/GenBank/DDBJ whole genome shotgun (WGS) entry which is preliminary data.</text>
</comment>
<organism evidence="2 3">
    <name type="scientific">candidate division WOR-3 bacterium</name>
    <dbReference type="NCBI Taxonomy" id="2052148"/>
    <lineage>
        <taxon>Bacteria</taxon>
        <taxon>Bacteria division WOR-3</taxon>
    </lineage>
</organism>
<name>A0A9C9ENV0_UNCW3</name>
<reference evidence="2" key="1">
    <citation type="journal article" date="2020" name="mSystems">
        <title>Genome- and Community-Level Interaction Insights into Carbon Utilization and Element Cycling Functions of Hydrothermarchaeota in Hydrothermal Sediment.</title>
        <authorList>
            <person name="Zhou Z."/>
            <person name="Liu Y."/>
            <person name="Xu W."/>
            <person name="Pan J."/>
            <person name="Luo Z.H."/>
            <person name="Li M."/>
        </authorList>
    </citation>
    <scope>NUCLEOTIDE SEQUENCE</scope>
    <source>
        <strain evidence="2">HyVt-388</strain>
    </source>
</reference>
<dbReference type="NCBIfam" id="TIGR04183">
    <property type="entry name" value="Por_Secre_tail"/>
    <property type="match status" value="1"/>
</dbReference>
<dbReference type="EMBL" id="DRIG01000087">
    <property type="protein sequence ID" value="HEC79117.1"/>
    <property type="molecule type" value="Genomic_DNA"/>
</dbReference>
<evidence type="ECO:0000313" key="2">
    <source>
        <dbReference type="EMBL" id="HEC79117.1"/>
    </source>
</evidence>
<evidence type="ECO:0000313" key="3">
    <source>
        <dbReference type="Proteomes" id="UP000885826"/>
    </source>
</evidence>
<protein>
    <submittedName>
        <fullName evidence="2">T9SS type A sorting domain-containing protein</fullName>
    </submittedName>
</protein>
<dbReference type="AlphaFoldDB" id="A0A9C9ENV0"/>
<accession>A0A9C9ENV0</accession>
<dbReference type="Proteomes" id="UP000885826">
    <property type="component" value="Unassembled WGS sequence"/>
</dbReference>
<dbReference type="Gene3D" id="2.60.40.4070">
    <property type="match status" value="1"/>
</dbReference>
<dbReference type="Pfam" id="PF13860">
    <property type="entry name" value="FlgD_ig"/>
    <property type="match status" value="1"/>
</dbReference>
<feature type="domain" description="FlgD/Vpr Ig-like" evidence="1">
    <location>
        <begin position="190"/>
        <end position="252"/>
    </location>
</feature>
<dbReference type="InterPro" id="IPR026444">
    <property type="entry name" value="Secre_tail"/>
</dbReference>
<sequence>MFVGIYSNNYIISSGSPEAAALADYLQNQGGRMYLEGGDVWYYDPLYSGGYDFGPLFGINATADGSGDCGPVAGQTGTFTVGMNFSYGGENNWMDHISPTSTGFLIFRDTDNSYDCGVANDAVTYRTVGLSFELGGLTDGTPPSTRRALVDSIMKFFGIILNPGVEELGGGDLPLRTMMGVVYPNPVVKRLTIEYQLASSADVSLCVYDAVGRLVRTVVRGAAAPGYYTALWDGRDDLGRRVPAGVYFVRFETDDYSRTQKAILIK</sequence>